<evidence type="ECO:0000313" key="2">
    <source>
        <dbReference type="Proteomes" id="UP000828390"/>
    </source>
</evidence>
<dbReference type="EMBL" id="JAIWYP010000006">
    <property type="protein sequence ID" value="KAH3804954.1"/>
    <property type="molecule type" value="Genomic_DNA"/>
</dbReference>
<comment type="caution">
    <text evidence="1">The sequence shown here is derived from an EMBL/GenBank/DDBJ whole genome shotgun (WGS) entry which is preliminary data.</text>
</comment>
<dbReference type="PANTHER" id="PTHR39069:SF8">
    <property type="entry name" value="FI17111P1"/>
    <property type="match status" value="1"/>
</dbReference>
<reference evidence="1" key="1">
    <citation type="journal article" date="2019" name="bioRxiv">
        <title>The Genome of the Zebra Mussel, Dreissena polymorpha: A Resource for Invasive Species Research.</title>
        <authorList>
            <person name="McCartney M.A."/>
            <person name="Auch B."/>
            <person name="Kono T."/>
            <person name="Mallez S."/>
            <person name="Zhang Y."/>
            <person name="Obille A."/>
            <person name="Becker A."/>
            <person name="Abrahante J.E."/>
            <person name="Garbe J."/>
            <person name="Badalamenti J.P."/>
            <person name="Herman A."/>
            <person name="Mangelson H."/>
            <person name="Liachko I."/>
            <person name="Sullivan S."/>
            <person name="Sone E.D."/>
            <person name="Koren S."/>
            <person name="Silverstein K.A.T."/>
            <person name="Beckman K.B."/>
            <person name="Gohl D.M."/>
        </authorList>
    </citation>
    <scope>NUCLEOTIDE SEQUENCE</scope>
    <source>
        <strain evidence="1">Duluth1</strain>
        <tissue evidence="1">Whole animal</tissue>
    </source>
</reference>
<evidence type="ECO:0008006" key="3">
    <source>
        <dbReference type="Google" id="ProtNLM"/>
    </source>
</evidence>
<protein>
    <recommendedName>
        <fullName evidence="3">EGF-like domain-containing protein</fullName>
    </recommendedName>
</protein>
<proteinExistence type="predicted"/>
<keyword evidence="2" id="KW-1185">Reference proteome</keyword>
<name>A0A9D4FT68_DREPO</name>
<reference evidence="1" key="2">
    <citation type="submission" date="2020-11" db="EMBL/GenBank/DDBJ databases">
        <authorList>
            <person name="McCartney M.A."/>
            <person name="Auch B."/>
            <person name="Kono T."/>
            <person name="Mallez S."/>
            <person name="Becker A."/>
            <person name="Gohl D.M."/>
            <person name="Silverstein K.A.T."/>
            <person name="Koren S."/>
            <person name="Bechman K.B."/>
            <person name="Herman A."/>
            <person name="Abrahante J.E."/>
            <person name="Garbe J."/>
        </authorList>
    </citation>
    <scope>NUCLEOTIDE SEQUENCE</scope>
    <source>
        <strain evidence="1">Duluth1</strain>
        <tissue evidence="1">Whole animal</tissue>
    </source>
</reference>
<organism evidence="1 2">
    <name type="scientific">Dreissena polymorpha</name>
    <name type="common">Zebra mussel</name>
    <name type="synonym">Mytilus polymorpha</name>
    <dbReference type="NCBI Taxonomy" id="45954"/>
    <lineage>
        <taxon>Eukaryota</taxon>
        <taxon>Metazoa</taxon>
        <taxon>Spiralia</taxon>
        <taxon>Lophotrochozoa</taxon>
        <taxon>Mollusca</taxon>
        <taxon>Bivalvia</taxon>
        <taxon>Autobranchia</taxon>
        <taxon>Heteroconchia</taxon>
        <taxon>Euheterodonta</taxon>
        <taxon>Imparidentia</taxon>
        <taxon>Neoheterodontei</taxon>
        <taxon>Myida</taxon>
        <taxon>Dreissenoidea</taxon>
        <taxon>Dreissenidae</taxon>
        <taxon>Dreissena</taxon>
    </lineage>
</organism>
<sequence>MHFYYIGIRYVAGRNCKRVGPFSRQRSYDTRLTEKQLQDECGQFTAGFEIQCSFQWSETLFGSRSTPVFSEPEYVGLYPWVTTMTLDDGAVLIPWLTNTPFGCQYISHNYYYERVSMCELKWDVSTEGKCVTYQPERTHHLCGIRINAEQANNKGYHNTHWEHDSLGNVIEYRNSYGLKVSMSRDGVYEQGTLFKASFSELEFKHGIWDGYRMPDIKLYFVDPNIVPKNTFLTLEWDSGPVLRKRNEWNETVTLYIYEVGEFLLLKGTNHIVEIQMKSEECGKYNQICICAITFRNGNEVYTVNTCGATTLIGFLHIGEEEDGLLDVFYSHSYMTNIKPLESHYVVLTNGVLLKIDTNHPSRSLQMTLTTLAGMSSFETGITAFNFKEYRHKNGKFKTESTGFVESWRVANSDSLLNPTNHHNIEFDEMFYKCHCPSEKELMHNYEDSSLMNDQTVGSTQFIIQRNEFRGTLKCSQKSNCTVGHAGISVWDPIIRPDVVTVGEVNIETSMGLLECSFVPIPGKPHKVEWVSGKDAEESLLVHDMGAPYNAYQYDLHSRLFSTSGEHCRIENIRCAVTVYEQGGTIASGPAIYSKAFNIYTDLKQVPLSICFINGRCFFENDTNPNDDQYTCYPDFDSYHWIRNLNITRVPGDMCVRGTTECNNIPGGSYCSNETNTCQCYPTHMPSATGCDPKYCNYEWDCLQGTICLNGQCVCNVTAMLTPRGCVSKGLGSPCNSTAECESVHGAVCGDILPRTCVCGQEFNTISGKCYPRGLHNNCRDRRDCQQVAHASCYAVSNTAMTCQCDFGYSPDEFGVCHPNGDLYVFDPYLPQYPNALCIHDDECSHSLWWTHCGGIRGIMECVGRPCNNESNPDAMCNSSLLHCNLESGFCEPAQCNEADSRYCVLENTACNVERRYCDCGDGLTLLHGHCSPVIDRVCSTNETCKSLKGRYECIDNRCACNPNIWTERDGLCVTYKDSQCERDSDCGKSSNTTCQQGICSCRPGYFYRNGTCVSVYESSCTANTDCGSNFVCKYGMCRCQEGYGLSEDSSKCTQGRE</sequence>
<accession>A0A9D4FT68</accession>
<dbReference type="PANTHER" id="PTHR39069">
    <property type="entry name" value="ECDYSONE-INDUCIBLE GENE E1, ISOFORM A"/>
    <property type="match status" value="1"/>
</dbReference>
<dbReference type="Proteomes" id="UP000828390">
    <property type="component" value="Unassembled WGS sequence"/>
</dbReference>
<evidence type="ECO:0000313" key="1">
    <source>
        <dbReference type="EMBL" id="KAH3804954.1"/>
    </source>
</evidence>
<gene>
    <name evidence="1" type="ORF">DPMN_133246</name>
</gene>
<dbReference type="AlphaFoldDB" id="A0A9D4FT68"/>